<evidence type="ECO:0000256" key="2">
    <source>
        <dbReference type="ARBA" id="ARBA00022741"/>
    </source>
</evidence>
<feature type="domain" description="ABC transporter" evidence="4">
    <location>
        <begin position="10"/>
        <end position="243"/>
    </location>
</feature>
<dbReference type="GO" id="GO:0016887">
    <property type="term" value="F:ATP hydrolysis activity"/>
    <property type="evidence" value="ECO:0007669"/>
    <property type="project" value="InterPro"/>
</dbReference>
<dbReference type="PANTHER" id="PTHR42734:SF7">
    <property type="entry name" value="ATP-BINDING COMPONENT OF ABC TRANSPORTER-RELATED"/>
    <property type="match status" value="1"/>
</dbReference>
<sequence length="254" mass="27667">MSTQASSALVTIRDLGVTLGGKQILQHLTTQIPRGKVTALIGLNGSGKTTLLRAILGEVPYTGRVTFHCGHDHRPGHPERIGYVPQRLLFDTNLPLTVVELVALGMASRPLFLGVGKNMRQRITQLLSRVHAEHLLDSPVAGLSGGELQRVLLALALEPLPELLLLDEPAAGIDFRHQGEFYALITRLNQEHGITVLLVSHDLSVVSNSAHYVLCLRNGQILCEGPPREILSGERIAEIFGEDKAVYAHEAHHL</sequence>
<dbReference type="InterPro" id="IPR027417">
    <property type="entry name" value="P-loop_NTPase"/>
</dbReference>
<evidence type="ECO:0000256" key="3">
    <source>
        <dbReference type="ARBA" id="ARBA00022840"/>
    </source>
</evidence>
<dbReference type="InterPro" id="IPR017871">
    <property type="entry name" value="ABC_transporter-like_CS"/>
</dbReference>
<dbReference type="Gene3D" id="3.40.50.300">
    <property type="entry name" value="P-loop containing nucleotide triphosphate hydrolases"/>
    <property type="match status" value="1"/>
</dbReference>
<evidence type="ECO:0000256" key="1">
    <source>
        <dbReference type="ARBA" id="ARBA00022448"/>
    </source>
</evidence>
<dbReference type="InterPro" id="IPR003439">
    <property type="entry name" value="ABC_transporter-like_ATP-bd"/>
</dbReference>
<dbReference type="PROSITE" id="PS00211">
    <property type="entry name" value="ABC_TRANSPORTER_1"/>
    <property type="match status" value="1"/>
</dbReference>
<dbReference type="InterPro" id="IPR003593">
    <property type="entry name" value="AAA+_ATPase"/>
</dbReference>
<keyword evidence="3 5" id="KW-0067">ATP-binding</keyword>
<dbReference type="AlphaFoldDB" id="H5SII0"/>
<dbReference type="InterPro" id="IPR050153">
    <property type="entry name" value="Metal_Ion_Import_ABC"/>
</dbReference>
<name>H5SII0_9BACT</name>
<accession>H5SII0</accession>
<dbReference type="EMBL" id="AP011734">
    <property type="protein sequence ID" value="BAL55966.1"/>
    <property type="molecule type" value="Genomic_DNA"/>
</dbReference>
<proteinExistence type="predicted"/>
<dbReference type="GO" id="GO:0005524">
    <property type="term" value="F:ATP binding"/>
    <property type="evidence" value="ECO:0007669"/>
    <property type="project" value="UniProtKB-KW"/>
</dbReference>
<dbReference type="SMART" id="SM00382">
    <property type="entry name" value="AAA"/>
    <property type="match status" value="1"/>
</dbReference>
<dbReference type="Pfam" id="PF00005">
    <property type="entry name" value="ABC_tran"/>
    <property type="match status" value="1"/>
</dbReference>
<dbReference type="PANTHER" id="PTHR42734">
    <property type="entry name" value="METAL TRANSPORT SYSTEM ATP-BINDING PROTEIN TM_0124-RELATED"/>
    <property type="match status" value="1"/>
</dbReference>
<reference evidence="5" key="2">
    <citation type="journal article" date="2012" name="PLoS ONE">
        <title>A Deeply Branching Thermophilic Bacterium with an Ancient Acetyl-CoA Pathway Dominates a Subsurface Ecosystem.</title>
        <authorList>
            <person name="Takami H."/>
            <person name="Noguchi H."/>
            <person name="Takaki Y."/>
            <person name="Uchiyama I."/>
            <person name="Toyoda A."/>
            <person name="Nishi S."/>
            <person name="Chee G.-J."/>
            <person name="Arai W."/>
            <person name="Nunoura T."/>
            <person name="Itoh T."/>
            <person name="Hattori M."/>
            <person name="Takai K."/>
        </authorList>
    </citation>
    <scope>NUCLEOTIDE SEQUENCE</scope>
</reference>
<organism evidence="5">
    <name type="scientific">uncultured Planctomycetota bacterium</name>
    <dbReference type="NCBI Taxonomy" id="120965"/>
    <lineage>
        <taxon>Bacteria</taxon>
        <taxon>Pseudomonadati</taxon>
        <taxon>Planctomycetota</taxon>
        <taxon>environmental samples</taxon>
    </lineage>
</organism>
<gene>
    <name evidence="5" type="ORF">HGMM_F33C03C09</name>
</gene>
<evidence type="ECO:0000313" key="5">
    <source>
        <dbReference type="EMBL" id="BAL55966.1"/>
    </source>
</evidence>
<keyword evidence="1" id="KW-0813">Transport</keyword>
<keyword evidence="2" id="KW-0547">Nucleotide-binding</keyword>
<dbReference type="SUPFAM" id="SSF52540">
    <property type="entry name" value="P-loop containing nucleoside triphosphate hydrolases"/>
    <property type="match status" value="1"/>
</dbReference>
<dbReference type="PROSITE" id="PS50893">
    <property type="entry name" value="ABC_TRANSPORTER_2"/>
    <property type="match status" value="1"/>
</dbReference>
<evidence type="ECO:0000259" key="4">
    <source>
        <dbReference type="PROSITE" id="PS50893"/>
    </source>
</evidence>
<protein>
    <submittedName>
        <fullName evidence="5">Zinc transport system ATP-binding protein</fullName>
    </submittedName>
</protein>
<reference evidence="5" key="1">
    <citation type="journal article" date="2005" name="Environ. Microbiol.">
        <title>Genetic and functional properties of uncultivated thermophilic crenarchaeotes from a subsurface gold mine as revealed by analysis of genome fragments.</title>
        <authorList>
            <person name="Nunoura T."/>
            <person name="Hirayama H."/>
            <person name="Takami H."/>
            <person name="Oida H."/>
            <person name="Nishi S."/>
            <person name="Shimamura S."/>
            <person name="Suzuki Y."/>
            <person name="Inagaki F."/>
            <person name="Takai K."/>
            <person name="Nealson K.H."/>
            <person name="Horikoshi K."/>
        </authorList>
    </citation>
    <scope>NUCLEOTIDE SEQUENCE</scope>
</reference>